<dbReference type="PROSITE" id="PS50600">
    <property type="entry name" value="ULP_PROTEASE"/>
    <property type="match status" value="1"/>
</dbReference>
<dbReference type="EMBL" id="MN740324">
    <property type="protein sequence ID" value="QHU00183.1"/>
    <property type="molecule type" value="Genomic_DNA"/>
</dbReference>
<dbReference type="SUPFAM" id="SSF54001">
    <property type="entry name" value="Cysteine proteinases"/>
    <property type="match status" value="1"/>
</dbReference>
<dbReference type="InterPro" id="IPR003653">
    <property type="entry name" value="Peptidase_C48_C"/>
</dbReference>
<evidence type="ECO:0000313" key="4">
    <source>
        <dbReference type="EMBL" id="QHU00183.1"/>
    </source>
</evidence>
<proteinExistence type="predicted"/>
<evidence type="ECO:0000259" key="3">
    <source>
        <dbReference type="PROSITE" id="PS50600"/>
    </source>
</evidence>
<feature type="domain" description="Ubiquitin-like protease family profile" evidence="3">
    <location>
        <begin position="23"/>
        <end position="255"/>
    </location>
</feature>
<dbReference type="GO" id="GO:0008234">
    <property type="term" value="F:cysteine-type peptidase activity"/>
    <property type="evidence" value="ECO:0007669"/>
    <property type="project" value="InterPro"/>
</dbReference>
<keyword evidence="2" id="KW-0378">Hydrolase</keyword>
<evidence type="ECO:0000256" key="2">
    <source>
        <dbReference type="ARBA" id="ARBA00022801"/>
    </source>
</evidence>
<sequence>MDNKCAPGNKYQKGSCYTLENLINIAIAFNKNYPNDKIILKSDKKYLLKSLSINMKNKFNCNNQMCWLKTKLLKNMDNENINFFTFRPNGPEKRSEWLSTNDINHVVYQYEKIYDNFNFFGAVPYDFQDLPILDVYNVNFNNLLNNNKSRIGLVINLDKHTESGSHWVSLYSDFKKNQIYFFDSFAKKPGKEIKTFLGQILNFLYEKKYNKTLKEEMIFTKDPSLESFDVRYNKIRHQFKSSDCGVYSINFILRLLKGESFDYITKNITKDDDMNECRKVYFSNVK</sequence>
<organism evidence="4">
    <name type="scientific">viral metagenome</name>
    <dbReference type="NCBI Taxonomy" id="1070528"/>
    <lineage>
        <taxon>unclassified sequences</taxon>
        <taxon>metagenomes</taxon>
        <taxon>organismal metagenomes</taxon>
    </lineage>
</organism>
<dbReference type="GO" id="GO:0006508">
    <property type="term" value="P:proteolysis"/>
    <property type="evidence" value="ECO:0007669"/>
    <property type="project" value="UniProtKB-KW"/>
</dbReference>
<evidence type="ECO:0000256" key="1">
    <source>
        <dbReference type="ARBA" id="ARBA00022670"/>
    </source>
</evidence>
<dbReference type="Gene3D" id="3.40.395.10">
    <property type="entry name" value="Adenoviral Proteinase, Chain A"/>
    <property type="match status" value="1"/>
</dbReference>
<name>A0A6C0J4E8_9ZZZZ</name>
<accession>A0A6C0J4E8</accession>
<dbReference type="Pfam" id="PF02902">
    <property type="entry name" value="Peptidase_C48"/>
    <property type="match status" value="1"/>
</dbReference>
<dbReference type="InterPro" id="IPR038765">
    <property type="entry name" value="Papain-like_cys_pep_sf"/>
</dbReference>
<keyword evidence="1" id="KW-0645">Protease</keyword>
<protein>
    <recommendedName>
        <fullName evidence="3">Ubiquitin-like protease family profile domain-containing protein</fullName>
    </recommendedName>
</protein>
<dbReference type="AlphaFoldDB" id="A0A6C0J4E8"/>
<reference evidence="4" key="1">
    <citation type="journal article" date="2020" name="Nature">
        <title>Giant virus diversity and host interactions through global metagenomics.</title>
        <authorList>
            <person name="Schulz F."/>
            <person name="Roux S."/>
            <person name="Paez-Espino D."/>
            <person name="Jungbluth S."/>
            <person name="Walsh D.A."/>
            <person name="Denef V.J."/>
            <person name="McMahon K.D."/>
            <person name="Konstantinidis K.T."/>
            <person name="Eloe-Fadrosh E.A."/>
            <person name="Kyrpides N.C."/>
            <person name="Woyke T."/>
        </authorList>
    </citation>
    <scope>NUCLEOTIDE SEQUENCE</scope>
    <source>
        <strain evidence="4">GVMAG-M-3300025860-12</strain>
    </source>
</reference>